<evidence type="ECO:0000256" key="1">
    <source>
        <dbReference type="SAM" id="MobiDB-lite"/>
    </source>
</evidence>
<dbReference type="AlphaFoldDB" id="A0A5A9ZYE3"/>
<dbReference type="OrthoDB" id="9813491at2"/>
<organism evidence="2 3">
    <name type="scientific">Streptomyces apricus</name>
    <dbReference type="NCBI Taxonomy" id="1828112"/>
    <lineage>
        <taxon>Bacteria</taxon>
        <taxon>Bacillati</taxon>
        <taxon>Actinomycetota</taxon>
        <taxon>Actinomycetes</taxon>
        <taxon>Kitasatosporales</taxon>
        <taxon>Streptomycetaceae</taxon>
        <taxon>Streptomyces</taxon>
    </lineage>
</organism>
<evidence type="ECO:0008006" key="4">
    <source>
        <dbReference type="Google" id="ProtNLM"/>
    </source>
</evidence>
<dbReference type="CDD" id="cd11532">
    <property type="entry name" value="NTP-PPase_COG4997"/>
    <property type="match status" value="1"/>
</dbReference>
<evidence type="ECO:0000313" key="2">
    <source>
        <dbReference type="EMBL" id="KAA0922393.1"/>
    </source>
</evidence>
<dbReference type="RefSeq" id="WP_149515213.1">
    <property type="nucleotide sequence ID" value="NZ_VDFC01000075.1"/>
</dbReference>
<accession>A0A5A9ZYE3</accession>
<comment type="caution">
    <text evidence="2">The sequence shown here is derived from an EMBL/GenBank/DDBJ whole genome shotgun (WGS) entry which is preliminary data.</text>
</comment>
<name>A0A5A9ZYE3_9ACTN</name>
<dbReference type="InterPro" id="IPR021130">
    <property type="entry name" value="PRib-ATP_PPHydrolase-like"/>
</dbReference>
<dbReference type="SUPFAM" id="SSF101386">
    <property type="entry name" value="all-alpha NTP pyrophosphatases"/>
    <property type="match status" value="1"/>
</dbReference>
<feature type="region of interest" description="Disordered" evidence="1">
    <location>
        <begin position="1"/>
        <end position="24"/>
    </location>
</feature>
<keyword evidence="3" id="KW-1185">Reference proteome</keyword>
<dbReference type="EMBL" id="VDFC01000075">
    <property type="protein sequence ID" value="KAA0922393.1"/>
    <property type="molecule type" value="Genomic_DNA"/>
</dbReference>
<proteinExistence type="predicted"/>
<dbReference type="InterPro" id="IPR038735">
    <property type="entry name" value="MSMEG_1276-like_NTP-PPase_dom"/>
</dbReference>
<protein>
    <recommendedName>
        <fullName evidence="4">Phosphoribosyl-ATP pyrophosphohydrolase</fullName>
    </recommendedName>
</protein>
<dbReference type="Pfam" id="PF01503">
    <property type="entry name" value="PRA-PH"/>
    <property type="match status" value="1"/>
</dbReference>
<dbReference type="Proteomes" id="UP000324965">
    <property type="component" value="Unassembled WGS sequence"/>
</dbReference>
<evidence type="ECO:0000313" key="3">
    <source>
        <dbReference type="Proteomes" id="UP000324965"/>
    </source>
</evidence>
<sequence length="129" mass="14195">MKRTLRQHAGSTVAPVGRGEEREQLDSYSKLVRDRVPEIIRAAGAKPITYIAGPEEYRSRLRDKLSEEVAEFLAADEATAVDELADVLEVVYALAEDLGVDSGGLEGIRLAKARERGSFTNRVVWSGNH</sequence>
<reference evidence="2 3" key="1">
    <citation type="submission" date="2019-05" db="EMBL/GenBank/DDBJ databases">
        <authorList>
            <person name="Hariharan J."/>
            <person name="Choudoir M.J."/>
            <person name="Diebold P."/>
            <person name="Panke-Buisse K."/>
            <person name="Buckley D.H."/>
        </authorList>
    </citation>
    <scope>NUCLEOTIDE SEQUENCE [LARGE SCALE GENOMIC DNA]</scope>
    <source>
        <strain evidence="2 3">SUN51</strain>
    </source>
</reference>
<gene>
    <name evidence="2" type="ORF">FGF04_33810</name>
</gene>